<dbReference type="EMBL" id="MNPL01014692">
    <property type="protein sequence ID" value="OQR71395.1"/>
    <property type="molecule type" value="Genomic_DNA"/>
</dbReference>
<organism evidence="1 2">
    <name type="scientific">Tropilaelaps mercedesae</name>
    <dbReference type="NCBI Taxonomy" id="418985"/>
    <lineage>
        <taxon>Eukaryota</taxon>
        <taxon>Metazoa</taxon>
        <taxon>Ecdysozoa</taxon>
        <taxon>Arthropoda</taxon>
        <taxon>Chelicerata</taxon>
        <taxon>Arachnida</taxon>
        <taxon>Acari</taxon>
        <taxon>Parasitiformes</taxon>
        <taxon>Mesostigmata</taxon>
        <taxon>Gamasina</taxon>
        <taxon>Dermanyssoidea</taxon>
        <taxon>Laelapidae</taxon>
        <taxon>Tropilaelaps</taxon>
    </lineage>
</organism>
<dbReference type="Gene3D" id="3.15.10.50">
    <property type="match status" value="1"/>
</dbReference>
<name>A0A1V9XCW4_9ACAR</name>
<protein>
    <submittedName>
        <fullName evidence="1">Uncharacterized protein</fullName>
    </submittedName>
</protein>
<comment type="caution">
    <text evidence="1">The sequence shown here is derived from an EMBL/GenBank/DDBJ whole genome shotgun (WGS) entry which is preliminary data.</text>
</comment>
<dbReference type="OrthoDB" id="6419576at2759"/>
<dbReference type="InterPro" id="IPR038602">
    <property type="entry name" value="Mite_allergen_7_sf"/>
</dbReference>
<dbReference type="Pfam" id="PF16984">
    <property type="entry name" value="Grp7_allergen"/>
    <property type="match status" value="1"/>
</dbReference>
<dbReference type="InParanoid" id="A0A1V9XCW4"/>
<dbReference type="AlphaFoldDB" id="A0A1V9XCW4"/>
<evidence type="ECO:0000313" key="2">
    <source>
        <dbReference type="Proteomes" id="UP000192247"/>
    </source>
</evidence>
<dbReference type="Proteomes" id="UP000192247">
    <property type="component" value="Unassembled WGS sequence"/>
</dbReference>
<evidence type="ECO:0000313" key="1">
    <source>
        <dbReference type="EMBL" id="OQR71395.1"/>
    </source>
</evidence>
<proteinExistence type="predicted"/>
<gene>
    <name evidence="1" type="ORF">BIW11_11028</name>
</gene>
<dbReference type="InterPro" id="IPR020234">
    <property type="entry name" value="Mite_allergen_group-7"/>
</dbReference>
<keyword evidence="2" id="KW-1185">Reference proteome</keyword>
<sequence length="248" mass="27753">MATKVILLDETPFASHWGTPTVNADIEAANAFIDSVVDEMRYDTEMKANLDPLRLHRFGEGNYEITDGRVFGLLGFTRKGNSSLLYSSDGETVVVSTPIAVDDVFFYGRHSYSKAFVTIRGDIEAKIARIDANSIVRMPYNGGTTSKLESLMIQHMHGLEITRITGVSRAFNWLLRIVANRVTKHFRENIETAFERDITQKFEAFLRDRTSAQFNGSAGLTETPFEGELQTLFPGSEYGSMYFGGFMG</sequence>
<dbReference type="STRING" id="418985.A0A1V9XCW4"/>
<accession>A0A1V9XCW4</accession>
<reference evidence="1 2" key="1">
    <citation type="journal article" date="2017" name="Gigascience">
        <title>Draft genome of the honey bee ectoparasitic mite, Tropilaelaps mercedesae, is shaped by the parasitic life history.</title>
        <authorList>
            <person name="Dong X."/>
            <person name="Armstrong S.D."/>
            <person name="Xia D."/>
            <person name="Makepeace B.L."/>
            <person name="Darby A.C."/>
            <person name="Kadowaki T."/>
        </authorList>
    </citation>
    <scope>NUCLEOTIDE SEQUENCE [LARGE SCALE GENOMIC DNA]</scope>
    <source>
        <strain evidence="1">Wuxi-XJTLU</strain>
    </source>
</reference>